<feature type="region of interest" description="Disordered" evidence="2">
    <location>
        <begin position="1"/>
        <end position="20"/>
    </location>
</feature>
<accession>A0ABW4IYZ2</accession>
<dbReference type="RefSeq" id="WP_381090476.1">
    <property type="nucleotide sequence ID" value="NZ_JBHUDX010000098.1"/>
</dbReference>
<evidence type="ECO:0000256" key="1">
    <source>
        <dbReference type="ARBA" id="ARBA00023125"/>
    </source>
</evidence>
<dbReference type="Pfam" id="PF07282">
    <property type="entry name" value="Cas12f1-like_TNB"/>
    <property type="match status" value="1"/>
</dbReference>
<keyword evidence="5" id="KW-1185">Reference proteome</keyword>
<gene>
    <name evidence="4" type="ORF">ACFSL4_31515</name>
</gene>
<proteinExistence type="predicted"/>
<evidence type="ECO:0000256" key="2">
    <source>
        <dbReference type="SAM" id="MobiDB-lite"/>
    </source>
</evidence>
<protein>
    <submittedName>
        <fullName evidence="4">Zinc ribbon domain-containing protein</fullName>
    </submittedName>
</protein>
<sequence>MALLRTGRAVRNRARRTGTTVRTANPAYTSLTCPACGYVHPDNRKSRATFVCTSCGHGEHADTVGAKNTLARGMRAKGRGDLGANRSVKGQPA</sequence>
<evidence type="ECO:0000313" key="4">
    <source>
        <dbReference type="EMBL" id="MFD1662580.1"/>
    </source>
</evidence>
<feature type="domain" description="Cas12f1-like TNB" evidence="3">
    <location>
        <begin position="10"/>
        <end position="68"/>
    </location>
</feature>
<name>A0ABW4IYZ2_9ACTN</name>
<comment type="caution">
    <text evidence="4">The sequence shown here is derived from an EMBL/GenBank/DDBJ whole genome shotgun (WGS) entry which is preliminary data.</text>
</comment>
<reference evidence="5" key="1">
    <citation type="journal article" date="2019" name="Int. J. Syst. Evol. Microbiol.">
        <title>The Global Catalogue of Microorganisms (GCM) 10K type strain sequencing project: providing services to taxonomists for standard genome sequencing and annotation.</title>
        <authorList>
            <consortium name="The Broad Institute Genomics Platform"/>
            <consortium name="The Broad Institute Genome Sequencing Center for Infectious Disease"/>
            <person name="Wu L."/>
            <person name="Ma J."/>
        </authorList>
    </citation>
    <scope>NUCLEOTIDE SEQUENCE [LARGE SCALE GENOMIC DNA]</scope>
    <source>
        <strain evidence="5">CGMCC 1.12470</strain>
    </source>
</reference>
<keyword evidence="1" id="KW-0238">DNA-binding</keyword>
<evidence type="ECO:0000313" key="5">
    <source>
        <dbReference type="Proteomes" id="UP001597261"/>
    </source>
</evidence>
<dbReference type="Proteomes" id="UP001597261">
    <property type="component" value="Unassembled WGS sequence"/>
</dbReference>
<feature type="region of interest" description="Disordered" evidence="2">
    <location>
        <begin position="74"/>
        <end position="93"/>
    </location>
</feature>
<evidence type="ECO:0000259" key="3">
    <source>
        <dbReference type="Pfam" id="PF07282"/>
    </source>
</evidence>
<dbReference type="InterPro" id="IPR010095">
    <property type="entry name" value="Cas12f1-like_TNB"/>
</dbReference>
<organism evidence="4 5">
    <name type="scientific">Streptomyces caeni</name>
    <dbReference type="NCBI Taxonomy" id="2307231"/>
    <lineage>
        <taxon>Bacteria</taxon>
        <taxon>Bacillati</taxon>
        <taxon>Actinomycetota</taxon>
        <taxon>Actinomycetes</taxon>
        <taxon>Kitasatosporales</taxon>
        <taxon>Streptomycetaceae</taxon>
        <taxon>Streptomyces</taxon>
    </lineage>
</organism>
<dbReference type="EMBL" id="JBHUDX010000098">
    <property type="protein sequence ID" value="MFD1662580.1"/>
    <property type="molecule type" value="Genomic_DNA"/>
</dbReference>